<dbReference type="PANTHER" id="PTHR12534">
    <property type="entry name" value="30S RIBOSOMAL PROTEIN S2 PROKARYOTIC AND ORGANELLAR"/>
    <property type="match status" value="1"/>
</dbReference>
<dbReference type="GO" id="GO:0003735">
    <property type="term" value="F:structural constituent of ribosome"/>
    <property type="evidence" value="ECO:0007669"/>
    <property type="project" value="InterPro"/>
</dbReference>
<evidence type="ECO:0000256" key="6">
    <source>
        <dbReference type="SAM" id="Coils"/>
    </source>
</evidence>
<dbReference type="HAMAP" id="MF_00291_B">
    <property type="entry name" value="Ribosomal_uS2_B"/>
    <property type="match status" value="1"/>
</dbReference>
<dbReference type="GO" id="GO:0006412">
    <property type="term" value="P:translation"/>
    <property type="evidence" value="ECO:0007669"/>
    <property type="project" value="UniProtKB-UniRule"/>
</dbReference>
<dbReference type="EMBL" id="MHQL01000064">
    <property type="protein sequence ID" value="OHA01379.1"/>
    <property type="molecule type" value="Genomic_DNA"/>
</dbReference>
<proteinExistence type="inferred from homology"/>
<evidence type="ECO:0000256" key="2">
    <source>
        <dbReference type="ARBA" id="ARBA00022980"/>
    </source>
</evidence>
<keyword evidence="2 5" id="KW-0689">Ribosomal protein</keyword>
<evidence type="ECO:0000313" key="7">
    <source>
        <dbReference type="EMBL" id="OHA01379.1"/>
    </source>
</evidence>
<dbReference type="InterPro" id="IPR018130">
    <property type="entry name" value="Ribosomal_uS2_CS"/>
</dbReference>
<feature type="coiled-coil region" evidence="6">
    <location>
        <begin position="138"/>
        <end position="165"/>
    </location>
</feature>
<gene>
    <name evidence="5" type="primary">rpsB</name>
    <name evidence="7" type="ORF">A3C16_00880</name>
</gene>
<evidence type="ECO:0000256" key="4">
    <source>
        <dbReference type="ARBA" id="ARBA00035256"/>
    </source>
</evidence>
<name>A0A1G2KSP3_9BACT</name>
<dbReference type="Gene3D" id="3.40.50.10490">
    <property type="entry name" value="Glucose-6-phosphate isomerase like protein, domain 1"/>
    <property type="match status" value="1"/>
</dbReference>
<dbReference type="AlphaFoldDB" id="A0A1G2KSP3"/>
<dbReference type="PANTHER" id="PTHR12534:SF0">
    <property type="entry name" value="SMALL RIBOSOMAL SUBUNIT PROTEIN US2M"/>
    <property type="match status" value="1"/>
</dbReference>
<dbReference type="SUPFAM" id="SSF52313">
    <property type="entry name" value="Ribosomal protein S2"/>
    <property type="match status" value="1"/>
</dbReference>
<dbReference type="NCBIfam" id="TIGR01011">
    <property type="entry name" value="rpsB_bact"/>
    <property type="match status" value="1"/>
</dbReference>
<dbReference type="Gene3D" id="1.10.287.610">
    <property type="entry name" value="Helix hairpin bin"/>
    <property type="match status" value="1"/>
</dbReference>
<evidence type="ECO:0000313" key="8">
    <source>
        <dbReference type="Proteomes" id="UP000177811"/>
    </source>
</evidence>
<dbReference type="PROSITE" id="PS00962">
    <property type="entry name" value="RIBOSOMAL_S2_1"/>
    <property type="match status" value="1"/>
</dbReference>
<dbReference type="InterPro" id="IPR023591">
    <property type="entry name" value="Ribosomal_uS2_flav_dom_sf"/>
</dbReference>
<dbReference type="CDD" id="cd01425">
    <property type="entry name" value="RPS2"/>
    <property type="match status" value="1"/>
</dbReference>
<dbReference type="Proteomes" id="UP000177811">
    <property type="component" value="Unassembled WGS sequence"/>
</dbReference>
<evidence type="ECO:0000256" key="1">
    <source>
        <dbReference type="ARBA" id="ARBA00006242"/>
    </source>
</evidence>
<reference evidence="7 8" key="1">
    <citation type="journal article" date="2016" name="Nat. Commun.">
        <title>Thousands of microbial genomes shed light on interconnected biogeochemical processes in an aquifer system.</title>
        <authorList>
            <person name="Anantharaman K."/>
            <person name="Brown C.T."/>
            <person name="Hug L.A."/>
            <person name="Sharon I."/>
            <person name="Castelle C.J."/>
            <person name="Probst A.J."/>
            <person name="Thomas B.C."/>
            <person name="Singh A."/>
            <person name="Wilkins M.J."/>
            <person name="Karaoz U."/>
            <person name="Brodie E.L."/>
            <person name="Williams K.H."/>
            <person name="Hubbard S.S."/>
            <person name="Banfield J.F."/>
        </authorList>
    </citation>
    <scope>NUCLEOTIDE SEQUENCE [LARGE SCALE GENOMIC DNA]</scope>
</reference>
<accession>A0A1G2KSP3</accession>
<dbReference type="InterPro" id="IPR001865">
    <property type="entry name" value="Ribosomal_uS2"/>
</dbReference>
<protein>
    <recommendedName>
        <fullName evidence="4 5">Small ribosomal subunit protein uS2</fullName>
    </recommendedName>
</protein>
<comment type="caution">
    <text evidence="7">The sequence shown here is derived from an EMBL/GenBank/DDBJ whole genome shotgun (WGS) entry which is preliminary data.</text>
</comment>
<keyword evidence="3 5" id="KW-0687">Ribonucleoprotein</keyword>
<dbReference type="PRINTS" id="PR00395">
    <property type="entry name" value="RIBOSOMALS2"/>
</dbReference>
<keyword evidence="6" id="KW-0175">Coiled coil</keyword>
<dbReference type="GO" id="GO:0022627">
    <property type="term" value="C:cytosolic small ribosomal subunit"/>
    <property type="evidence" value="ECO:0007669"/>
    <property type="project" value="TreeGrafter"/>
</dbReference>
<dbReference type="InterPro" id="IPR005706">
    <property type="entry name" value="Ribosomal_uS2_bac/mit/plastid"/>
</dbReference>
<organism evidence="7 8">
    <name type="scientific">Candidatus Sungbacteria bacterium RIFCSPHIGHO2_02_FULL_51_29</name>
    <dbReference type="NCBI Taxonomy" id="1802273"/>
    <lineage>
        <taxon>Bacteria</taxon>
        <taxon>Candidatus Sungiibacteriota</taxon>
    </lineage>
</organism>
<evidence type="ECO:0000256" key="5">
    <source>
        <dbReference type="HAMAP-Rule" id="MF_00291"/>
    </source>
</evidence>
<sequence length="244" mass="27327">MVDATDQKIVEVYDPEIEEMMKAGVHVGHAKSKRNPAMAPYVFAERQSFEIIDLVKTKEKLAEALEKVRATVAGGGMVLLVGTRPAAKKVIEEAARETKMPYCTLRWLGGTLTNFKVISKRIETMERLEREKASGELEKFTKKERAKIDEELRNLQKNFDGLRQLKKLPDLTFVADLADDVLPVAEAHRMHIPVVALSDTNANPKDAEFPIPSNDDALPAVRYMVGRVKDAILSGRQETNKKEA</sequence>
<dbReference type="Pfam" id="PF00318">
    <property type="entry name" value="Ribosomal_S2"/>
    <property type="match status" value="1"/>
</dbReference>
<evidence type="ECO:0000256" key="3">
    <source>
        <dbReference type="ARBA" id="ARBA00023274"/>
    </source>
</evidence>
<comment type="similarity">
    <text evidence="1 5">Belongs to the universal ribosomal protein uS2 family.</text>
</comment>